<organism evidence="1 2">
    <name type="scientific">Carnobacterium phage cd4</name>
    <dbReference type="NCBI Taxonomy" id="2849246"/>
    <lineage>
        <taxon>Viruses</taxon>
        <taxon>Duplodnaviria</taxon>
        <taxon>Heunggongvirae</taxon>
        <taxon>Uroviricota</taxon>
        <taxon>Caudoviricetes</taxon>
        <taxon>Carnodivirus</taxon>
        <taxon>Carnodivirus cd4-like</taxon>
    </lineage>
</organism>
<dbReference type="Pfam" id="PF05135">
    <property type="entry name" value="Phage_connect_1"/>
    <property type="match status" value="1"/>
</dbReference>
<evidence type="ECO:0000313" key="1">
    <source>
        <dbReference type="EMBL" id="QXP45386.1"/>
    </source>
</evidence>
<dbReference type="InterPro" id="IPR021146">
    <property type="entry name" value="Phage_gp6-like_head-tail"/>
</dbReference>
<gene>
    <name evidence="1" type="ORF">cd4_015</name>
</gene>
<name>A0AAE7SP33_9CAUD</name>
<keyword evidence="2" id="KW-1185">Reference proteome</keyword>
<protein>
    <submittedName>
        <fullName evidence="1">Head-tail connector family protein</fullName>
    </submittedName>
</protein>
<sequence length="119" mass="13978">MINKAKERPIDISDLKLMLGYQSIAIKDDLLTLLKKRAMTAIAVYVGRSPDRFPNELEFIADELVASRLTMLNSEGLKTESTDISRYDYVDDIYKNWYNWLDDWRRKEESNGKNRVRTI</sequence>
<dbReference type="Proteomes" id="UP000828872">
    <property type="component" value="Segment"/>
</dbReference>
<evidence type="ECO:0000313" key="2">
    <source>
        <dbReference type="Proteomes" id="UP000828872"/>
    </source>
</evidence>
<reference evidence="1 2" key="1">
    <citation type="journal article" date="2021" name="Microbiol. Resour. Announc.">
        <title>Genome Sequences of Bacteriophages cd2, cd3, and cd4, which Specifically Target Carnobacterium divergens.</title>
        <authorList>
            <person name="Zhang P."/>
            <person name="Britton A.P."/>
            <person name="Visser K.A."/>
            <person name="Welke C.A."/>
            <person name="Wassink H."/>
            <person name="Prins E."/>
            <person name="Yang X."/>
            <person name="Martin-Visscher L.A."/>
        </authorList>
    </citation>
    <scope>NUCLEOTIDE SEQUENCE [LARGE SCALE GENOMIC DNA]</scope>
    <source>
        <strain evidence="2">cd4</strain>
    </source>
</reference>
<accession>A0AAE7SP33</accession>
<proteinExistence type="predicted"/>
<dbReference type="EMBL" id="MZ399596">
    <property type="protein sequence ID" value="QXP45386.1"/>
    <property type="molecule type" value="Genomic_DNA"/>
</dbReference>